<evidence type="ECO:0000313" key="3">
    <source>
        <dbReference type="Proteomes" id="UP000546162"/>
    </source>
</evidence>
<gene>
    <name evidence="2" type="ORF">BJY16_003977</name>
</gene>
<dbReference type="Proteomes" id="UP000546162">
    <property type="component" value="Unassembled WGS sequence"/>
</dbReference>
<keyword evidence="3" id="KW-1185">Reference proteome</keyword>
<sequence length="31" mass="3173">MRAVPIAQHAADLPHATEGNPVGIAGPPDRL</sequence>
<evidence type="ECO:0000256" key="1">
    <source>
        <dbReference type="SAM" id="MobiDB-lite"/>
    </source>
</evidence>
<proteinExistence type="predicted"/>
<name>A0A7W7GYB3_9ACTN</name>
<accession>A0A7W7GYB3</accession>
<protein>
    <submittedName>
        <fullName evidence="2">Uncharacterized protein</fullName>
    </submittedName>
</protein>
<comment type="caution">
    <text evidence="2">The sequence shown here is derived from an EMBL/GenBank/DDBJ whole genome shotgun (WGS) entry which is preliminary data.</text>
</comment>
<reference evidence="2 3" key="1">
    <citation type="submission" date="2020-08" db="EMBL/GenBank/DDBJ databases">
        <title>Sequencing the genomes of 1000 actinobacteria strains.</title>
        <authorList>
            <person name="Klenk H.-P."/>
        </authorList>
    </citation>
    <scope>NUCLEOTIDE SEQUENCE [LARGE SCALE GENOMIC DNA]</scope>
    <source>
        <strain evidence="2 3">DSM 45809</strain>
    </source>
</reference>
<feature type="region of interest" description="Disordered" evidence="1">
    <location>
        <begin position="1"/>
        <end position="31"/>
    </location>
</feature>
<organism evidence="2 3">
    <name type="scientific">Actinoplanes octamycinicus</name>
    <dbReference type="NCBI Taxonomy" id="135948"/>
    <lineage>
        <taxon>Bacteria</taxon>
        <taxon>Bacillati</taxon>
        <taxon>Actinomycetota</taxon>
        <taxon>Actinomycetes</taxon>
        <taxon>Micromonosporales</taxon>
        <taxon>Micromonosporaceae</taxon>
        <taxon>Actinoplanes</taxon>
    </lineage>
</organism>
<evidence type="ECO:0000313" key="2">
    <source>
        <dbReference type="EMBL" id="MBB4740518.1"/>
    </source>
</evidence>
<dbReference type="EMBL" id="JACHNB010000001">
    <property type="protein sequence ID" value="MBB4740518.1"/>
    <property type="molecule type" value="Genomic_DNA"/>
</dbReference>
<dbReference type="AlphaFoldDB" id="A0A7W7GYB3"/>